<organism evidence="1 2">
    <name type="scientific">Legionella antarctica</name>
    <dbReference type="NCBI Taxonomy" id="2708020"/>
    <lineage>
        <taxon>Bacteria</taxon>
        <taxon>Pseudomonadati</taxon>
        <taxon>Pseudomonadota</taxon>
        <taxon>Gammaproteobacteria</taxon>
        <taxon>Legionellales</taxon>
        <taxon>Legionellaceae</taxon>
        <taxon>Legionella</taxon>
    </lineage>
</organism>
<accession>A0A6F8T3P5</accession>
<sequence length="158" mass="17245">MPKLNLKKRTAVNKTGEAVEAKEKFIKRVVHRSALSTNNIRDEPFDMDKSKQESNDALAALGVDDGLQSMLAAQMLSIHDLQQRTMMHAIACDGLELKESYINLAVKLTNCFTQQANTLAKLQGVGGQKIIVERVDVHQGGQAVVGNIQGGMGNKEKT</sequence>
<dbReference type="RefSeq" id="WP_173236444.1">
    <property type="nucleotide sequence ID" value="NZ_AP022839.1"/>
</dbReference>
<dbReference type="AlphaFoldDB" id="A0A6F8T3P5"/>
<protein>
    <submittedName>
        <fullName evidence="1">Uncharacterized protein</fullName>
    </submittedName>
</protein>
<keyword evidence="2" id="KW-1185">Reference proteome</keyword>
<dbReference type="KEGG" id="lant:TUM19329_09470"/>
<evidence type="ECO:0000313" key="1">
    <source>
        <dbReference type="EMBL" id="BCA94586.1"/>
    </source>
</evidence>
<proteinExistence type="predicted"/>
<dbReference type="EMBL" id="AP022839">
    <property type="protein sequence ID" value="BCA94586.1"/>
    <property type="molecule type" value="Genomic_DNA"/>
</dbReference>
<evidence type="ECO:0000313" key="2">
    <source>
        <dbReference type="Proteomes" id="UP000502894"/>
    </source>
</evidence>
<gene>
    <name evidence="1" type="ORF">TUM19329_09470</name>
</gene>
<name>A0A6F8T3P5_9GAMM</name>
<reference evidence="1" key="1">
    <citation type="journal article" date="2020" name="Microbiol. Resour. Announc.">
        <title>Complete Genome Sequence of Novel Psychrotolerant Legionella Strain TUM19329, Isolated from Antarctic Lake Sediment.</title>
        <authorList>
            <person name="Shimada S."/>
            <person name="Nakai R."/>
            <person name="Aoki K."/>
            <person name="Shimoeda N."/>
            <person name="Ohno G."/>
            <person name="Miyazaki Y."/>
            <person name="Kudoh S."/>
            <person name="Imura S."/>
            <person name="Watanabe K."/>
            <person name="Ishii Y."/>
            <person name="Tateda K."/>
        </authorList>
    </citation>
    <scope>NUCLEOTIDE SEQUENCE [LARGE SCALE GENOMIC DNA]</scope>
    <source>
        <strain evidence="1">TUM19329</strain>
    </source>
</reference>
<dbReference type="Proteomes" id="UP000502894">
    <property type="component" value="Chromosome"/>
</dbReference>